<feature type="transmembrane region" description="Helical" evidence="1">
    <location>
        <begin position="69"/>
        <end position="88"/>
    </location>
</feature>
<proteinExistence type="predicted"/>
<gene>
    <name evidence="2" type="primary">ycf4</name>
</gene>
<geneLocation type="chloroplast" evidence="2"/>
<feature type="transmembrane region" description="Helical" evidence="1">
    <location>
        <begin position="20"/>
        <end position="39"/>
    </location>
</feature>
<protein>
    <submittedName>
        <fullName evidence="2">Photosystem I assembly protein Ycf4</fullName>
    </submittedName>
</protein>
<reference evidence="2" key="1">
    <citation type="submission" date="2020-01" db="EMBL/GenBank/DDBJ databases">
        <title>Extensive survey of the ycf4 plastid gene throughout the IRLC legumes: robust evidence of its locus and lineage specific accelerated rate of evolution, pseudogenization and gene loss in the tribe Fabeae.</title>
        <authorList>
            <person name="Moghaddam M."/>
            <person name="Kazempour-Osaloo Sh."/>
        </authorList>
    </citation>
    <scope>NUCLEOTIDE SEQUENCE</scope>
</reference>
<dbReference type="AlphaFoldDB" id="A0A7R6R7X4"/>
<keyword evidence="2" id="KW-0934">Plastid</keyword>
<evidence type="ECO:0000256" key="1">
    <source>
        <dbReference type="SAM" id="Phobius"/>
    </source>
</evidence>
<dbReference type="EMBL" id="LC517987">
    <property type="protein sequence ID" value="BBU53520.1"/>
    <property type="molecule type" value="Genomic_DNA"/>
</dbReference>
<sequence length="105" mass="12234">MNPPNNKMNTPKNKKGVIVLWNLVFNGYLGFSMILRVFYNASIMYFRYRRNNLSDDGPEAGSFRWESQILGTCVWMEWFLYCLFYVILAKNSFAAGGQKKQGLRS</sequence>
<name>A0A7R6R7X4_9FABA</name>
<accession>A0A7R6R7X4</accession>
<keyword evidence="1" id="KW-0812">Transmembrane</keyword>
<keyword evidence="1" id="KW-1133">Transmembrane helix</keyword>
<organism evidence="2">
    <name type="scientific">Lathyrus brachypterus</name>
    <dbReference type="NCBI Taxonomy" id="1499323"/>
    <lineage>
        <taxon>Eukaryota</taxon>
        <taxon>Viridiplantae</taxon>
        <taxon>Streptophyta</taxon>
        <taxon>Embryophyta</taxon>
        <taxon>Tracheophyta</taxon>
        <taxon>Spermatophyta</taxon>
        <taxon>Magnoliopsida</taxon>
        <taxon>eudicotyledons</taxon>
        <taxon>Gunneridae</taxon>
        <taxon>Pentapetalae</taxon>
        <taxon>rosids</taxon>
        <taxon>fabids</taxon>
        <taxon>Fabales</taxon>
        <taxon>Fabaceae</taxon>
        <taxon>Papilionoideae</taxon>
        <taxon>50 kb inversion clade</taxon>
        <taxon>NPAAA clade</taxon>
        <taxon>Hologalegina</taxon>
        <taxon>IRL clade</taxon>
        <taxon>Fabeae</taxon>
        <taxon>Lathyrus</taxon>
    </lineage>
</organism>
<evidence type="ECO:0000313" key="2">
    <source>
        <dbReference type="EMBL" id="BBU53520.1"/>
    </source>
</evidence>
<keyword evidence="2" id="KW-0150">Chloroplast</keyword>
<keyword evidence="1" id="KW-0472">Membrane</keyword>